<sequence length="313" mass="33538">MKALVTGAAGFIGSTLSARLLADGWDVTGIDALTPYYDPALKRANLERLGGAFTFVQDDLRTADLDALLDGVDVVFHEAGQPGVRASWGDEFGIYLDANVAATQALLEAAKRASGLRRLVYASSSSVYGDAARFPVLEVDLPQPVSPYGVTKLAAEHLCSLYASNFGVPTVSLRYFTVFGPRQRPDMAFTRFLTAVRDDRPITLYGSGEQIRDFTYVDDVVEANVLAATETVAPGTVLNVAGGTNVTVNEVLQVIHSVTGRQVRVERHPTVDGDAWRTGGDASLARDLLGWKPKVSVEEGLARQWEYIGAGGG</sequence>
<evidence type="ECO:0000256" key="1">
    <source>
        <dbReference type="ARBA" id="ARBA00023027"/>
    </source>
</evidence>
<feature type="domain" description="NAD-dependent epimerase/dehydratase" evidence="2">
    <location>
        <begin position="3"/>
        <end position="241"/>
    </location>
</feature>
<keyword evidence="4" id="KW-1185">Reference proteome</keyword>
<dbReference type="AlphaFoldDB" id="A0A7Y5ZZ80"/>
<reference evidence="3 4" key="1">
    <citation type="submission" date="2020-05" db="EMBL/GenBank/DDBJ databases">
        <title>Genome Sequencing of Type Strains.</title>
        <authorList>
            <person name="Lemaire J.F."/>
            <person name="Inderbitzin P."/>
            <person name="Gregorio O.A."/>
            <person name="Collins S.B."/>
            <person name="Wespe N."/>
            <person name="Knight-Connoni V."/>
        </authorList>
    </citation>
    <scope>NUCLEOTIDE SEQUENCE [LARGE SCALE GENOMIC DNA]</scope>
    <source>
        <strain evidence="3 4">ATCC 25174</strain>
    </source>
</reference>
<dbReference type="InterPro" id="IPR001509">
    <property type="entry name" value="Epimerase_deHydtase"/>
</dbReference>
<dbReference type="Pfam" id="PF01370">
    <property type="entry name" value="Epimerase"/>
    <property type="match status" value="1"/>
</dbReference>
<accession>A0A7Y5ZZ80</accession>
<protein>
    <submittedName>
        <fullName evidence="3">NAD-dependent epimerase/dehydratase family protein</fullName>
    </submittedName>
</protein>
<dbReference type="Proteomes" id="UP000565724">
    <property type="component" value="Unassembled WGS sequence"/>
</dbReference>
<dbReference type="InterPro" id="IPR036291">
    <property type="entry name" value="NAD(P)-bd_dom_sf"/>
</dbReference>
<dbReference type="SUPFAM" id="SSF51735">
    <property type="entry name" value="NAD(P)-binding Rossmann-fold domains"/>
    <property type="match status" value="1"/>
</dbReference>
<dbReference type="PANTHER" id="PTHR43574">
    <property type="entry name" value="EPIMERASE-RELATED"/>
    <property type="match status" value="1"/>
</dbReference>
<evidence type="ECO:0000313" key="4">
    <source>
        <dbReference type="Proteomes" id="UP000565724"/>
    </source>
</evidence>
<evidence type="ECO:0000259" key="2">
    <source>
        <dbReference type="Pfam" id="PF01370"/>
    </source>
</evidence>
<proteinExistence type="predicted"/>
<dbReference type="EMBL" id="JABMCI010000056">
    <property type="protein sequence ID" value="NUU16871.1"/>
    <property type="molecule type" value="Genomic_DNA"/>
</dbReference>
<evidence type="ECO:0000313" key="3">
    <source>
        <dbReference type="EMBL" id="NUU16871.1"/>
    </source>
</evidence>
<dbReference type="RefSeq" id="WP_175346752.1">
    <property type="nucleotide sequence ID" value="NZ_JABMCI010000056.1"/>
</dbReference>
<organism evidence="3 4">
    <name type="scientific">Cellulomonas humilata</name>
    <dbReference type="NCBI Taxonomy" id="144055"/>
    <lineage>
        <taxon>Bacteria</taxon>
        <taxon>Bacillati</taxon>
        <taxon>Actinomycetota</taxon>
        <taxon>Actinomycetes</taxon>
        <taxon>Micrococcales</taxon>
        <taxon>Cellulomonadaceae</taxon>
        <taxon>Cellulomonas</taxon>
    </lineage>
</organism>
<gene>
    <name evidence="3" type="ORF">HP550_06355</name>
</gene>
<dbReference type="Gene3D" id="3.40.50.720">
    <property type="entry name" value="NAD(P)-binding Rossmann-like Domain"/>
    <property type="match status" value="1"/>
</dbReference>
<dbReference type="PRINTS" id="PR01713">
    <property type="entry name" value="NUCEPIMERASE"/>
</dbReference>
<keyword evidence="1" id="KW-0520">NAD</keyword>
<name>A0A7Y5ZZ80_9CELL</name>
<comment type="caution">
    <text evidence="3">The sequence shown here is derived from an EMBL/GenBank/DDBJ whole genome shotgun (WGS) entry which is preliminary data.</text>
</comment>